<keyword evidence="2" id="KW-1185">Reference proteome</keyword>
<feature type="non-terminal residue" evidence="1">
    <location>
        <position position="1"/>
    </location>
</feature>
<sequence>MELEFIALELAYQEAKWLRGLMANILIYHCGRDLHFLYLSIMIHKLQFCVKSEKNLANPFTKRLPRKIILDTSRGMSLKALSGEKHGGHPISSQT</sequence>
<comment type="caution">
    <text evidence="1">The sequence shown here is derived from an EMBL/GenBank/DDBJ whole genome shotgun (WGS) entry which is preliminary data.</text>
</comment>
<dbReference type="OrthoDB" id="1001974at2759"/>
<evidence type="ECO:0000313" key="2">
    <source>
        <dbReference type="Proteomes" id="UP000257109"/>
    </source>
</evidence>
<dbReference type="Proteomes" id="UP000257109">
    <property type="component" value="Unassembled WGS sequence"/>
</dbReference>
<proteinExistence type="predicted"/>
<accession>A0A371EDI7</accession>
<gene>
    <name evidence="1" type="ORF">CR513_57380</name>
</gene>
<organism evidence="1 2">
    <name type="scientific">Mucuna pruriens</name>
    <name type="common">Velvet bean</name>
    <name type="synonym">Dolichos pruriens</name>
    <dbReference type="NCBI Taxonomy" id="157652"/>
    <lineage>
        <taxon>Eukaryota</taxon>
        <taxon>Viridiplantae</taxon>
        <taxon>Streptophyta</taxon>
        <taxon>Embryophyta</taxon>
        <taxon>Tracheophyta</taxon>
        <taxon>Spermatophyta</taxon>
        <taxon>Magnoliopsida</taxon>
        <taxon>eudicotyledons</taxon>
        <taxon>Gunneridae</taxon>
        <taxon>Pentapetalae</taxon>
        <taxon>rosids</taxon>
        <taxon>fabids</taxon>
        <taxon>Fabales</taxon>
        <taxon>Fabaceae</taxon>
        <taxon>Papilionoideae</taxon>
        <taxon>50 kb inversion clade</taxon>
        <taxon>NPAAA clade</taxon>
        <taxon>indigoferoid/millettioid clade</taxon>
        <taxon>Phaseoleae</taxon>
        <taxon>Mucuna</taxon>
    </lineage>
</organism>
<dbReference type="EMBL" id="QJKJ01014554">
    <property type="protein sequence ID" value="RDX64107.1"/>
    <property type="molecule type" value="Genomic_DNA"/>
</dbReference>
<protein>
    <submittedName>
        <fullName evidence="1">Uncharacterized protein</fullName>
    </submittedName>
</protein>
<name>A0A371EDI7_MUCPR</name>
<feature type="non-terminal residue" evidence="1">
    <location>
        <position position="95"/>
    </location>
</feature>
<evidence type="ECO:0000313" key="1">
    <source>
        <dbReference type="EMBL" id="RDX64107.1"/>
    </source>
</evidence>
<reference evidence="1" key="1">
    <citation type="submission" date="2018-05" db="EMBL/GenBank/DDBJ databases">
        <title>Draft genome of Mucuna pruriens seed.</title>
        <authorList>
            <person name="Nnadi N.E."/>
            <person name="Vos R."/>
            <person name="Hasami M.H."/>
            <person name="Devisetty U.K."/>
            <person name="Aguiy J.C."/>
        </authorList>
    </citation>
    <scope>NUCLEOTIDE SEQUENCE [LARGE SCALE GENOMIC DNA]</scope>
    <source>
        <strain evidence="1">JCA_2017</strain>
    </source>
</reference>
<dbReference type="AlphaFoldDB" id="A0A371EDI7"/>